<dbReference type="InterPro" id="IPR029063">
    <property type="entry name" value="SAM-dependent_MTases_sf"/>
</dbReference>
<proteinExistence type="predicted"/>
<reference evidence="3" key="1">
    <citation type="journal article" date="2010" name="Genome Biol.">
        <title>Genome sequence of the necrotrophic plant pathogen Pythium ultimum reveals original pathogenicity mechanisms and effector repertoire.</title>
        <authorList>
            <person name="Levesque C.A."/>
            <person name="Brouwer H."/>
            <person name="Cano L."/>
            <person name="Hamilton J.P."/>
            <person name="Holt C."/>
            <person name="Huitema E."/>
            <person name="Raffaele S."/>
            <person name="Robideau G.P."/>
            <person name="Thines M."/>
            <person name="Win J."/>
            <person name="Zerillo M.M."/>
            <person name="Beakes G.W."/>
            <person name="Boore J.L."/>
            <person name="Busam D."/>
            <person name="Dumas B."/>
            <person name="Ferriera S."/>
            <person name="Fuerstenberg S.I."/>
            <person name="Gachon C.M."/>
            <person name="Gaulin E."/>
            <person name="Govers F."/>
            <person name="Grenville-Briggs L."/>
            <person name="Horner N."/>
            <person name="Hostetler J."/>
            <person name="Jiang R.H."/>
            <person name="Johnson J."/>
            <person name="Krajaejun T."/>
            <person name="Lin H."/>
            <person name="Meijer H.J."/>
            <person name="Moore B."/>
            <person name="Morris P."/>
            <person name="Phuntmart V."/>
            <person name="Puiu D."/>
            <person name="Shetty J."/>
            <person name="Stajich J.E."/>
            <person name="Tripathy S."/>
            <person name="Wawra S."/>
            <person name="van West P."/>
            <person name="Whitty B.R."/>
            <person name="Coutinho P.M."/>
            <person name="Henrissat B."/>
            <person name="Martin F."/>
            <person name="Thomas P.D."/>
            <person name="Tyler B.M."/>
            <person name="De Vries R.P."/>
            <person name="Kamoun S."/>
            <person name="Yandell M."/>
            <person name="Tisserat N."/>
            <person name="Buell C.R."/>
        </authorList>
    </citation>
    <scope>NUCLEOTIDE SEQUENCE</scope>
    <source>
        <strain evidence="3">DAOM:BR144</strain>
    </source>
</reference>
<evidence type="ECO:0000313" key="2">
    <source>
        <dbReference type="EnsemblProtists" id="PYU1_T012531"/>
    </source>
</evidence>
<dbReference type="Proteomes" id="UP000019132">
    <property type="component" value="Unassembled WGS sequence"/>
</dbReference>
<evidence type="ECO:0000256" key="1">
    <source>
        <dbReference type="SAM" id="MobiDB-lite"/>
    </source>
</evidence>
<reference evidence="2" key="3">
    <citation type="submission" date="2015-02" db="UniProtKB">
        <authorList>
            <consortium name="EnsemblProtists"/>
        </authorList>
    </citation>
    <scope>IDENTIFICATION</scope>
    <source>
        <strain evidence="2">DAOM BR144</strain>
    </source>
</reference>
<accession>K3X5N2</accession>
<dbReference type="OMA" id="MLQMWKS"/>
<dbReference type="HOGENOM" id="CLU_055721_1_2_1"/>
<dbReference type="Gene3D" id="3.40.50.150">
    <property type="entry name" value="Vaccinia Virus protein VP39"/>
    <property type="match status" value="1"/>
</dbReference>
<sequence>MAEEESMTASEPLAMEESFTHWSRYVEIGFGESRVVAVMQDPDSFVLGTTVWDSSKTLLKFIEQHATLFRAFSSICELGAGCGGLAGIACAINSNGLSDVVLTDIGPVLPWLRRNVRSNLTTKESERVRIEQHAWGTPVTNLNAPFDCILCADVVYEKECVRPLVQSILALSHRKTVIYLANERRAPQVRAEFMRHMDAYFHWKEVDRSELDTGYIKDAIEVFEMRPKKRKVPEEMRIVVDETNAASQDPNAQEYHPLFKGKPSGAGNAQGEDPYDRDLWEDLLG</sequence>
<dbReference type="AlphaFoldDB" id="K3X5N2"/>
<dbReference type="PANTHER" id="PTHR14614">
    <property type="entry name" value="HEPATOCELLULAR CARCINOMA-ASSOCIATED ANTIGEN"/>
    <property type="match status" value="1"/>
</dbReference>
<dbReference type="eggNOG" id="KOG2793">
    <property type="taxonomic scope" value="Eukaryota"/>
</dbReference>
<keyword evidence="3" id="KW-1185">Reference proteome</keyword>
<reference evidence="3" key="2">
    <citation type="submission" date="2010-04" db="EMBL/GenBank/DDBJ databases">
        <authorList>
            <person name="Buell R."/>
            <person name="Hamilton J."/>
            <person name="Hostetler J."/>
        </authorList>
    </citation>
    <scope>NUCLEOTIDE SEQUENCE [LARGE SCALE GENOMIC DNA]</scope>
    <source>
        <strain evidence="3">DAOM:BR144</strain>
    </source>
</reference>
<dbReference type="EnsemblProtists" id="PYU1_T012531">
    <property type="protein sequence ID" value="PYU1_T012531"/>
    <property type="gene ID" value="PYU1_G012505"/>
</dbReference>
<name>K3X5N2_GLOUD</name>
<dbReference type="Pfam" id="PF10294">
    <property type="entry name" value="Methyltransf_16"/>
    <property type="match status" value="1"/>
</dbReference>
<feature type="region of interest" description="Disordered" evidence="1">
    <location>
        <begin position="242"/>
        <end position="278"/>
    </location>
</feature>
<dbReference type="VEuPathDB" id="FungiDB:PYU1_G012505"/>
<dbReference type="SUPFAM" id="SSF53335">
    <property type="entry name" value="S-adenosyl-L-methionine-dependent methyltransferases"/>
    <property type="match status" value="1"/>
</dbReference>
<dbReference type="PANTHER" id="PTHR14614:SF98">
    <property type="entry name" value="S-ADENOSYL-L-METHIONINE-DEPENDENT METHYLTRANSFERASES SUPERFAMILY PROTEIN"/>
    <property type="match status" value="1"/>
</dbReference>
<organism evidence="2 3">
    <name type="scientific">Globisporangium ultimum (strain ATCC 200006 / CBS 805.95 / DAOM BR144)</name>
    <name type="common">Pythium ultimum</name>
    <dbReference type="NCBI Taxonomy" id="431595"/>
    <lineage>
        <taxon>Eukaryota</taxon>
        <taxon>Sar</taxon>
        <taxon>Stramenopiles</taxon>
        <taxon>Oomycota</taxon>
        <taxon>Peronosporomycetes</taxon>
        <taxon>Pythiales</taxon>
        <taxon>Pythiaceae</taxon>
        <taxon>Globisporangium</taxon>
    </lineage>
</organism>
<dbReference type="EMBL" id="GL376612">
    <property type="status" value="NOT_ANNOTATED_CDS"/>
    <property type="molecule type" value="Genomic_DNA"/>
</dbReference>
<dbReference type="InParanoid" id="K3X5N2"/>
<evidence type="ECO:0000313" key="3">
    <source>
        <dbReference type="Proteomes" id="UP000019132"/>
    </source>
</evidence>
<protein>
    <recommendedName>
        <fullName evidence="4">Calmodulin-lysine N-methyltransferase</fullName>
    </recommendedName>
</protein>
<dbReference type="InterPro" id="IPR019410">
    <property type="entry name" value="Methyltransf_16"/>
</dbReference>
<evidence type="ECO:0008006" key="4">
    <source>
        <dbReference type="Google" id="ProtNLM"/>
    </source>
</evidence>